<reference evidence="12" key="3">
    <citation type="submission" date="2015-06" db="UniProtKB">
        <authorList>
            <consortium name="EnsemblMetazoa"/>
        </authorList>
    </citation>
    <scope>IDENTIFICATION</scope>
</reference>
<comment type="similarity">
    <text evidence="9">Belongs to the small GTPase superfamily. RasD family.</text>
</comment>
<sequence length="233" mass="25855">MRHRSRSDATHDKEHGESGPVPVKDRYRIVVMGAAGVGKTCIINRFLYESFVAKYKATVEELHQGEYSVNGATITLDILDTTGSYAFPAMRKLSIAHGDAFLLVYSLEDAESFSEVKELRQQIVDSKLANDPSKGIPPIVIVGNKLDLKEDDVEKEAVSKESLQNLVSSEWMHGYIEASAKEDININAIFKELLRQAKVQLLSSPAIIRKRRQSFPASAMKNKKASADSCRVS</sequence>
<dbReference type="FunFam" id="3.40.50.300:FF:000475">
    <property type="entry name" value="GTP-binding protein Rhes"/>
    <property type="match status" value="1"/>
</dbReference>
<feature type="region of interest" description="Disordered" evidence="10">
    <location>
        <begin position="1"/>
        <end position="21"/>
    </location>
</feature>
<dbReference type="Proteomes" id="UP000014760">
    <property type="component" value="Unassembled WGS sequence"/>
</dbReference>
<dbReference type="AlphaFoldDB" id="R7U591"/>
<dbReference type="EnsemblMetazoa" id="CapteT156744">
    <property type="protein sequence ID" value="CapteP156744"/>
    <property type="gene ID" value="CapteG156744"/>
</dbReference>
<dbReference type="PRINTS" id="PR00449">
    <property type="entry name" value="RASTRNSFRMNG"/>
</dbReference>
<evidence type="ECO:0000256" key="7">
    <source>
        <dbReference type="ARBA" id="ARBA00023288"/>
    </source>
</evidence>
<evidence type="ECO:0000313" key="12">
    <source>
        <dbReference type="EnsemblMetazoa" id="CapteP156744"/>
    </source>
</evidence>
<evidence type="ECO:0000256" key="8">
    <source>
        <dbReference type="ARBA" id="ARBA00023289"/>
    </source>
</evidence>
<keyword evidence="3" id="KW-0488">Methylation</keyword>
<protein>
    <recommendedName>
        <fullName evidence="14">Small monomeric GTPase</fullName>
    </recommendedName>
</protein>
<dbReference type="Pfam" id="PF00071">
    <property type="entry name" value="Ras"/>
    <property type="match status" value="1"/>
</dbReference>
<gene>
    <name evidence="11" type="ORF">CAPTEDRAFT_156744</name>
</gene>
<dbReference type="SMART" id="SM00173">
    <property type="entry name" value="RAS"/>
    <property type="match status" value="1"/>
</dbReference>
<keyword evidence="7" id="KW-0449">Lipoprotein</keyword>
<comment type="subcellular location">
    <subcellularLocation>
        <location evidence="1">Cell membrane</location>
        <topology evidence="1">Lipid-anchor</topology>
    </subcellularLocation>
</comment>
<dbReference type="InterPro" id="IPR001806">
    <property type="entry name" value="Small_GTPase"/>
</dbReference>
<reference evidence="11 13" key="2">
    <citation type="journal article" date="2013" name="Nature">
        <title>Insights into bilaterian evolution from three spiralian genomes.</title>
        <authorList>
            <person name="Simakov O."/>
            <person name="Marletaz F."/>
            <person name="Cho S.J."/>
            <person name="Edsinger-Gonzales E."/>
            <person name="Havlak P."/>
            <person name="Hellsten U."/>
            <person name="Kuo D.H."/>
            <person name="Larsson T."/>
            <person name="Lv J."/>
            <person name="Arendt D."/>
            <person name="Savage R."/>
            <person name="Osoegawa K."/>
            <person name="de Jong P."/>
            <person name="Grimwood J."/>
            <person name="Chapman J.A."/>
            <person name="Shapiro H."/>
            <person name="Aerts A."/>
            <person name="Otillar R.P."/>
            <person name="Terry A.Y."/>
            <person name="Boore J.L."/>
            <person name="Grigoriev I.V."/>
            <person name="Lindberg D.R."/>
            <person name="Seaver E.C."/>
            <person name="Weisblat D.A."/>
            <person name="Putnam N.H."/>
            <person name="Rokhsar D.S."/>
        </authorList>
    </citation>
    <scope>NUCLEOTIDE SEQUENCE</scope>
    <source>
        <strain evidence="11 13">I ESC-2004</strain>
    </source>
</reference>
<dbReference type="FunCoup" id="R7U591">
    <property type="interactions" value="67"/>
</dbReference>
<dbReference type="STRING" id="283909.R7U591"/>
<dbReference type="GO" id="GO:0005525">
    <property type="term" value="F:GTP binding"/>
    <property type="evidence" value="ECO:0007669"/>
    <property type="project" value="UniProtKB-KW"/>
</dbReference>
<evidence type="ECO:0000256" key="2">
    <source>
        <dbReference type="ARBA" id="ARBA00022475"/>
    </source>
</evidence>
<dbReference type="EMBL" id="KB305197">
    <property type="protein sequence ID" value="ELU01291.1"/>
    <property type="molecule type" value="Genomic_DNA"/>
</dbReference>
<evidence type="ECO:0000256" key="3">
    <source>
        <dbReference type="ARBA" id="ARBA00022481"/>
    </source>
</evidence>
<reference evidence="13" key="1">
    <citation type="submission" date="2012-12" db="EMBL/GenBank/DDBJ databases">
        <authorList>
            <person name="Hellsten U."/>
            <person name="Grimwood J."/>
            <person name="Chapman J.A."/>
            <person name="Shapiro H."/>
            <person name="Aerts A."/>
            <person name="Otillar R.P."/>
            <person name="Terry A.Y."/>
            <person name="Boore J.L."/>
            <person name="Simakov O."/>
            <person name="Marletaz F."/>
            <person name="Cho S.-J."/>
            <person name="Edsinger-Gonzales E."/>
            <person name="Havlak P."/>
            <person name="Kuo D.-H."/>
            <person name="Larsson T."/>
            <person name="Lv J."/>
            <person name="Arendt D."/>
            <person name="Savage R."/>
            <person name="Osoegawa K."/>
            <person name="de Jong P."/>
            <person name="Lindberg D.R."/>
            <person name="Seaver E.C."/>
            <person name="Weisblat D.A."/>
            <person name="Putnam N.H."/>
            <person name="Grigoriev I.V."/>
            <person name="Rokhsar D.S."/>
        </authorList>
    </citation>
    <scope>NUCLEOTIDE SEQUENCE</scope>
    <source>
        <strain evidence="13">I ESC-2004</strain>
    </source>
</reference>
<dbReference type="Gene3D" id="3.40.50.300">
    <property type="entry name" value="P-loop containing nucleotide triphosphate hydrolases"/>
    <property type="match status" value="1"/>
</dbReference>
<dbReference type="PROSITE" id="PS51421">
    <property type="entry name" value="RAS"/>
    <property type="match status" value="1"/>
</dbReference>
<organism evidence="11">
    <name type="scientific">Capitella teleta</name>
    <name type="common">Polychaete worm</name>
    <dbReference type="NCBI Taxonomy" id="283909"/>
    <lineage>
        <taxon>Eukaryota</taxon>
        <taxon>Metazoa</taxon>
        <taxon>Spiralia</taxon>
        <taxon>Lophotrochozoa</taxon>
        <taxon>Annelida</taxon>
        <taxon>Polychaeta</taxon>
        <taxon>Sedentaria</taxon>
        <taxon>Scolecida</taxon>
        <taxon>Capitellidae</taxon>
        <taxon>Capitella</taxon>
    </lineage>
</organism>
<keyword evidence="6" id="KW-0472">Membrane</keyword>
<dbReference type="PANTHER" id="PTHR46149">
    <property type="entry name" value="MIP08469P"/>
    <property type="match status" value="1"/>
</dbReference>
<dbReference type="GO" id="GO:0003924">
    <property type="term" value="F:GTPase activity"/>
    <property type="evidence" value="ECO:0007669"/>
    <property type="project" value="InterPro"/>
</dbReference>
<evidence type="ECO:0000313" key="13">
    <source>
        <dbReference type="Proteomes" id="UP000014760"/>
    </source>
</evidence>
<dbReference type="SMART" id="SM00174">
    <property type="entry name" value="RHO"/>
    <property type="match status" value="1"/>
</dbReference>
<evidence type="ECO:0000256" key="1">
    <source>
        <dbReference type="ARBA" id="ARBA00004193"/>
    </source>
</evidence>
<dbReference type="OrthoDB" id="265044at2759"/>
<evidence type="ECO:0000313" key="11">
    <source>
        <dbReference type="EMBL" id="ELU01291.1"/>
    </source>
</evidence>
<name>R7U591_CAPTE</name>
<keyword evidence="5" id="KW-0342">GTP-binding</keyword>
<dbReference type="EMBL" id="AMQN01009338">
    <property type="status" value="NOT_ANNOTATED_CDS"/>
    <property type="molecule type" value="Genomic_DNA"/>
</dbReference>
<dbReference type="InterPro" id="IPR052236">
    <property type="entry name" value="Small_GTPase_RasD"/>
</dbReference>
<dbReference type="PANTHER" id="PTHR46149:SF7">
    <property type="entry name" value="GTP-BINDING PROTEIN DI-RAS2"/>
    <property type="match status" value="1"/>
</dbReference>
<evidence type="ECO:0000256" key="4">
    <source>
        <dbReference type="ARBA" id="ARBA00022741"/>
    </source>
</evidence>
<keyword evidence="4" id="KW-0547">Nucleotide-binding</keyword>
<dbReference type="PROSITE" id="PS51420">
    <property type="entry name" value="RHO"/>
    <property type="match status" value="1"/>
</dbReference>
<dbReference type="GO" id="GO:0005886">
    <property type="term" value="C:plasma membrane"/>
    <property type="evidence" value="ECO:0007669"/>
    <property type="project" value="UniProtKB-SubCell"/>
</dbReference>
<dbReference type="InterPro" id="IPR027417">
    <property type="entry name" value="P-loop_NTPase"/>
</dbReference>
<evidence type="ECO:0000256" key="10">
    <source>
        <dbReference type="SAM" id="MobiDB-lite"/>
    </source>
</evidence>
<proteinExistence type="inferred from homology"/>
<dbReference type="SUPFAM" id="SSF52540">
    <property type="entry name" value="P-loop containing nucleoside triphosphate hydrolases"/>
    <property type="match status" value="1"/>
</dbReference>
<dbReference type="SMART" id="SM00176">
    <property type="entry name" value="RAN"/>
    <property type="match status" value="1"/>
</dbReference>
<evidence type="ECO:0000256" key="5">
    <source>
        <dbReference type="ARBA" id="ARBA00023134"/>
    </source>
</evidence>
<keyword evidence="8" id="KW-0636">Prenylation</keyword>
<dbReference type="NCBIfam" id="TIGR00231">
    <property type="entry name" value="small_GTP"/>
    <property type="match status" value="1"/>
</dbReference>
<dbReference type="PROSITE" id="PS51419">
    <property type="entry name" value="RAB"/>
    <property type="match status" value="1"/>
</dbReference>
<evidence type="ECO:0000256" key="9">
    <source>
        <dbReference type="ARBA" id="ARBA00038061"/>
    </source>
</evidence>
<evidence type="ECO:0000256" key="6">
    <source>
        <dbReference type="ARBA" id="ARBA00023136"/>
    </source>
</evidence>
<dbReference type="HOGENOM" id="CLU_041217_9_3_1"/>
<keyword evidence="13" id="KW-1185">Reference proteome</keyword>
<accession>R7U591</accession>
<evidence type="ECO:0008006" key="14">
    <source>
        <dbReference type="Google" id="ProtNLM"/>
    </source>
</evidence>
<dbReference type="OMA" id="SIATIDW"/>
<keyword evidence="2" id="KW-1003">Cell membrane</keyword>
<dbReference type="InterPro" id="IPR005225">
    <property type="entry name" value="Small_GTP-bd"/>
</dbReference>
<dbReference type="SMART" id="SM00175">
    <property type="entry name" value="RAB"/>
    <property type="match status" value="1"/>
</dbReference>